<dbReference type="PANTHER" id="PTHR46586:SF3">
    <property type="entry name" value="ANKYRIN REPEAT-CONTAINING PROTEIN"/>
    <property type="match status" value="1"/>
</dbReference>
<dbReference type="InterPro" id="IPR052050">
    <property type="entry name" value="SecEffector_AnkRepeat"/>
</dbReference>
<name>A0A485KCW5_9STRA</name>
<dbReference type="AlphaFoldDB" id="A0A485KCW5"/>
<dbReference type="InterPro" id="IPR036770">
    <property type="entry name" value="Ankyrin_rpt-contain_sf"/>
</dbReference>
<sequence length="184" mass="20304">MRVSPWQAVLLSPDFMGLLRAFQHGIESDKLTSVQYLYGLVKSRYIKRIWMDVAAKNGHLHVIQHVHKNCHIVVCTTDAINGAATNGHLEVVAGLHTHRSEGCTTSAAMDSAAKNGHLAMLKLLHAKYPTVECRSSNGWFRRRRTSNVPLVPSDESYMPVASIVSGYGRARMPTCASSVYDGRS</sequence>
<evidence type="ECO:0000313" key="1">
    <source>
        <dbReference type="EMBL" id="KAF0713150.1"/>
    </source>
</evidence>
<keyword evidence="3" id="KW-1185">Reference proteome</keyword>
<accession>A0A485KCW5</accession>
<dbReference type="EMBL" id="CAADRA010001111">
    <property type="protein sequence ID" value="VFT81602.1"/>
    <property type="molecule type" value="Genomic_DNA"/>
</dbReference>
<protein>
    <submittedName>
        <fullName evidence="2">Aste57867_4492 protein</fullName>
    </submittedName>
</protein>
<dbReference type="SUPFAM" id="SSF140860">
    <property type="entry name" value="Pseudo ankyrin repeat-like"/>
    <property type="match status" value="1"/>
</dbReference>
<proteinExistence type="predicted"/>
<dbReference type="Gene3D" id="1.25.40.20">
    <property type="entry name" value="Ankyrin repeat-containing domain"/>
    <property type="match status" value="1"/>
</dbReference>
<evidence type="ECO:0000313" key="2">
    <source>
        <dbReference type="EMBL" id="VFT81602.1"/>
    </source>
</evidence>
<organism evidence="2 3">
    <name type="scientific">Aphanomyces stellatus</name>
    <dbReference type="NCBI Taxonomy" id="120398"/>
    <lineage>
        <taxon>Eukaryota</taxon>
        <taxon>Sar</taxon>
        <taxon>Stramenopiles</taxon>
        <taxon>Oomycota</taxon>
        <taxon>Saprolegniomycetes</taxon>
        <taxon>Saprolegniales</taxon>
        <taxon>Verrucalvaceae</taxon>
        <taxon>Aphanomyces</taxon>
    </lineage>
</organism>
<reference evidence="2 3" key="1">
    <citation type="submission" date="2019-03" db="EMBL/GenBank/DDBJ databases">
        <authorList>
            <person name="Gaulin E."/>
            <person name="Dumas B."/>
        </authorList>
    </citation>
    <scope>NUCLEOTIDE SEQUENCE [LARGE SCALE GENOMIC DNA]</scope>
    <source>
        <strain evidence="2">CBS 568.67</strain>
    </source>
</reference>
<reference evidence="1" key="2">
    <citation type="submission" date="2019-06" db="EMBL/GenBank/DDBJ databases">
        <title>Genomics analysis of Aphanomyces spp. identifies a new class of oomycete effector associated with host adaptation.</title>
        <authorList>
            <person name="Gaulin E."/>
        </authorList>
    </citation>
    <scope>NUCLEOTIDE SEQUENCE</scope>
    <source>
        <strain evidence="1">CBS 578.67</strain>
    </source>
</reference>
<dbReference type="PANTHER" id="PTHR46586">
    <property type="entry name" value="ANKYRIN REPEAT-CONTAINING PROTEIN"/>
    <property type="match status" value="1"/>
</dbReference>
<dbReference type="Proteomes" id="UP000332933">
    <property type="component" value="Unassembled WGS sequence"/>
</dbReference>
<evidence type="ECO:0000313" key="3">
    <source>
        <dbReference type="Proteomes" id="UP000332933"/>
    </source>
</evidence>
<gene>
    <name evidence="2" type="primary">Aste57867_4492</name>
    <name evidence="1" type="ORF">As57867_004479</name>
    <name evidence="2" type="ORF">ASTE57867_4492</name>
</gene>
<dbReference type="EMBL" id="VJMH01001111">
    <property type="protein sequence ID" value="KAF0713150.1"/>
    <property type="molecule type" value="Genomic_DNA"/>
</dbReference>